<organism evidence="2 3">
    <name type="scientific">Podarcis muralis</name>
    <name type="common">Wall lizard</name>
    <name type="synonym">Lacerta muralis</name>
    <dbReference type="NCBI Taxonomy" id="64176"/>
    <lineage>
        <taxon>Eukaryota</taxon>
        <taxon>Metazoa</taxon>
        <taxon>Chordata</taxon>
        <taxon>Craniata</taxon>
        <taxon>Vertebrata</taxon>
        <taxon>Euteleostomi</taxon>
        <taxon>Lepidosauria</taxon>
        <taxon>Squamata</taxon>
        <taxon>Bifurcata</taxon>
        <taxon>Unidentata</taxon>
        <taxon>Episquamata</taxon>
        <taxon>Laterata</taxon>
        <taxon>Lacertibaenia</taxon>
        <taxon>Lacertidae</taxon>
        <taxon>Podarcis</taxon>
    </lineage>
</organism>
<accession>A0A670IKH8</accession>
<dbReference type="PANTHER" id="PTHR31475:SF6">
    <property type="entry name" value="UPF0462 PROTEIN C4ORF33 HOMOLOG"/>
    <property type="match status" value="1"/>
</dbReference>
<evidence type="ECO:0000313" key="2">
    <source>
        <dbReference type="Ensembl" id="ENSPMRP00000012089.1"/>
    </source>
</evidence>
<sequence>MFCISRIKQCSAIVQINAGRFHSSIVTCLFFPSESAVFSDHGAKFPRSETRQVEYKIVNTWNSIPVLHAPVTITFKPGVQGLVMEVNSLFFDDPPAPPGEPGKPFDGLWDYEVVESFFLNSATRNYLEVEVCPHGQHLVLLLSAGDCIEKGLPLTFKADINGGIWNGTAIIPWDYFPPGVDKMNSYAIHGSGIGRMYEALYPIPQEEIKEGQGPNFHLLEYFKDFSLKDIMGEDWNQPPSDLWS</sequence>
<reference evidence="2 3" key="1">
    <citation type="journal article" date="2019" name="Proc. Natl. Acad. Sci. U.S.A.">
        <title>Regulatory changes in pterin and carotenoid genes underlie balanced color polymorphisms in the wall lizard.</title>
        <authorList>
            <person name="Andrade P."/>
            <person name="Pinho C."/>
            <person name="Perez I de Lanuza G."/>
            <person name="Afonso S."/>
            <person name="Brejcha J."/>
            <person name="Rubin C.J."/>
            <person name="Wallerman O."/>
            <person name="Pereira P."/>
            <person name="Sabatino S.J."/>
            <person name="Bellati A."/>
            <person name="Pellitteri-Rosa D."/>
            <person name="Bosakova Z."/>
            <person name="Bunikis I."/>
            <person name="Carretero M.A."/>
            <person name="Feiner N."/>
            <person name="Marsik P."/>
            <person name="Pauperio F."/>
            <person name="Salvi D."/>
            <person name="Soler L."/>
            <person name="While G.M."/>
            <person name="Uller T."/>
            <person name="Font E."/>
            <person name="Andersson L."/>
            <person name="Carneiro M."/>
        </authorList>
    </citation>
    <scope>NUCLEOTIDE SEQUENCE</scope>
</reference>
<dbReference type="Proteomes" id="UP000472272">
    <property type="component" value="Chromosome 9"/>
</dbReference>
<dbReference type="PANTHER" id="PTHR31475">
    <property type="entry name" value="UPF0462 PROTEIN"/>
    <property type="match status" value="1"/>
</dbReference>
<proteinExistence type="inferred from homology"/>
<keyword evidence="3" id="KW-1185">Reference proteome</keyword>
<name>A0A670IKH8_PODMU</name>
<comment type="similarity">
    <text evidence="1">Belongs to the UPF0462 family.</text>
</comment>
<reference evidence="2" key="3">
    <citation type="submission" date="2025-09" db="UniProtKB">
        <authorList>
            <consortium name="Ensembl"/>
        </authorList>
    </citation>
    <scope>IDENTIFICATION</scope>
</reference>
<dbReference type="Ensembl" id="ENSPMRT00000012907.1">
    <property type="protein sequence ID" value="ENSPMRP00000012089.1"/>
    <property type="gene ID" value="ENSPMRG00000008071.1"/>
</dbReference>
<gene>
    <name evidence="2" type="primary">LOC114603879</name>
</gene>
<reference evidence="2" key="2">
    <citation type="submission" date="2025-08" db="UniProtKB">
        <authorList>
            <consortium name="Ensembl"/>
        </authorList>
    </citation>
    <scope>IDENTIFICATION</scope>
</reference>
<evidence type="ECO:0000313" key="3">
    <source>
        <dbReference type="Proteomes" id="UP000472272"/>
    </source>
</evidence>
<dbReference type="AlphaFoldDB" id="A0A670IKH8"/>
<protein>
    <submittedName>
        <fullName evidence="2">UPF0462 protein C4orf33 homolog</fullName>
    </submittedName>
</protein>
<evidence type="ECO:0000256" key="1">
    <source>
        <dbReference type="ARBA" id="ARBA00038085"/>
    </source>
</evidence>
<dbReference type="GeneTree" id="ENSGT00390000006284"/>